<gene>
    <name evidence="1" type="ORF">C4900_07210</name>
</gene>
<organism evidence="1 2">
    <name type="scientific">Acidiferrobacter thiooxydans</name>
    <dbReference type="NCBI Taxonomy" id="163359"/>
    <lineage>
        <taxon>Bacteria</taxon>
        <taxon>Pseudomonadati</taxon>
        <taxon>Pseudomonadota</taxon>
        <taxon>Gammaproteobacteria</taxon>
        <taxon>Acidiferrobacterales</taxon>
        <taxon>Acidiferrobacteraceae</taxon>
        <taxon>Acidiferrobacter</taxon>
    </lineage>
</organism>
<dbReference type="InterPro" id="IPR029470">
    <property type="entry name" value="PDDEXK_4"/>
</dbReference>
<evidence type="ECO:0000313" key="1">
    <source>
        <dbReference type="EMBL" id="RCN55712.1"/>
    </source>
</evidence>
<dbReference type="Pfam" id="PF14281">
    <property type="entry name" value="PDDEXK_4"/>
    <property type="match status" value="1"/>
</dbReference>
<dbReference type="Proteomes" id="UP000253250">
    <property type="component" value="Unassembled WGS sequence"/>
</dbReference>
<dbReference type="EMBL" id="PSYR01000002">
    <property type="protein sequence ID" value="RCN55712.1"/>
    <property type="molecule type" value="Genomic_DNA"/>
</dbReference>
<dbReference type="OrthoDB" id="6713139at2"/>
<accession>A0A368HEP3</accession>
<sequence length="309" mass="34779">MTIDHDMDTIRRQNSMATSRVNDPHFARALAAFTLSFRDIQSTTQNKRPNALSLSALANALSALRVHFHRDPPRPLWDRLADFTAAWPGLPPRSPSPIPVRVSAQVFEAFCQDMERPLAEYRATGVLANVWVVAGLGRDERRNAQVLAWFLDNHGNHGQDSLVLRTLLESLEGRLPAGFPRSSHFQRGYKTYVESCPDGDMTNRVDIEITSDDAFVFLELKIGAPERAGQLDRYYQLAKRRANGQAVGVLYITPGGKRREPVRSEERAHIVEISWADVAKALRRSATVLLVDHPVRHYLNQFATHINAL</sequence>
<proteinExistence type="predicted"/>
<protein>
    <submittedName>
        <fullName evidence="1">Uncharacterized protein</fullName>
    </submittedName>
</protein>
<reference evidence="1 2" key="1">
    <citation type="submission" date="2018-02" db="EMBL/GenBank/DDBJ databases">
        <title>Insights into the biology of acidophilic members of the Acidiferrobacteraceae family derived from comparative genomic analyses.</title>
        <authorList>
            <person name="Issotta F."/>
            <person name="Thyssen C."/>
            <person name="Mena C."/>
            <person name="Moya A."/>
            <person name="Bellenberg S."/>
            <person name="Sproer C."/>
            <person name="Covarrubias P.C."/>
            <person name="Sand W."/>
            <person name="Quatrini R."/>
            <person name="Vera M."/>
        </authorList>
    </citation>
    <scope>NUCLEOTIDE SEQUENCE [LARGE SCALE GENOMIC DNA]</scope>
    <source>
        <strain evidence="2">m-1</strain>
    </source>
</reference>
<dbReference type="AlphaFoldDB" id="A0A368HEP3"/>
<comment type="caution">
    <text evidence="1">The sequence shown here is derived from an EMBL/GenBank/DDBJ whole genome shotgun (WGS) entry which is preliminary data.</text>
</comment>
<keyword evidence="2" id="KW-1185">Reference proteome</keyword>
<evidence type="ECO:0000313" key="2">
    <source>
        <dbReference type="Proteomes" id="UP000253250"/>
    </source>
</evidence>
<name>A0A368HEP3_9GAMM</name>